<evidence type="ECO:0000256" key="7">
    <source>
        <dbReference type="ARBA" id="ARBA00023141"/>
    </source>
</evidence>
<dbReference type="PANTHER" id="PTHR42894:SF1">
    <property type="entry name" value="N-(5'-PHOSPHORIBOSYL)ANTHRANILATE ISOMERASE"/>
    <property type="match status" value="1"/>
</dbReference>
<evidence type="ECO:0000256" key="5">
    <source>
        <dbReference type="ARBA" id="ARBA00022605"/>
    </source>
</evidence>
<keyword evidence="7 9" id="KW-0057">Aromatic amino acid biosynthesis</keyword>
<dbReference type="InterPro" id="IPR011060">
    <property type="entry name" value="RibuloseP-bd_barrel"/>
</dbReference>
<sequence length="197" mass="20492">MTAVKVCGLMTPADVALVNRVHPDYAGFVLAAGRHQVSPKHALALAAGLAAGITPVAVVVAPDLDQLAKLRPGITTVQLHRPAAPSLVAALHALGFTVFARVTAEQPTTTADLALLDAGDGSGQTLDWHHLPRVNRPLMLAGGLDGGNVQAAIACTHPALVDASSRLETKGRKDAAKVQAFVVAVRETERNFSDVKR</sequence>
<evidence type="ECO:0000256" key="9">
    <source>
        <dbReference type="HAMAP-Rule" id="MF_00135"/>
    </source>
</evidence>
<comment type="catalytic activity">
    <reaction evidence="1 9">
        <text>N-(5-phospho-beta-D-ribosyl)anthranilate = 1-(2-carboxyphenylamino)-1-deoxy-D-ribulose 5-phosphate</text>
        <dbReference type="Rhea" id="RHEA:21540"/>
        <dbReference type="ChEBI" id="CHEBI:18277"/>
        <dbReference type="ChEBI" id="CHEBI:58613"/>
        <dbReference type="EC" id="5.3.1.24"/>
    </reaction>
</comment>
<feature type="domain" description="N-(5'phosphoribosyl) anthranilate isomerase (PRAI)" evidence="10">
    <location>
        <begin position="4"/>
        <end position="182"/>
    </location>
</feature>
<dbReference type="EMBL" id="JBHTMO010000001">
    <property type="protein sequence ID" value="MFD1392134.1"/>
    <property type="molecule type" value="Genomic_DNA"/>
</dbReference>
<dbReference type="SUPFAM" id="SSF51366">
    <property type="entry name" value="Ribulose-phoshate binding barrel"/>
    <property type="match status" value="1"/>
</dbReference>
<dbReference type="InterPro" id="IPR044643">
    <property type="entry name" value="TrpF_fam"/>
</dbReference>
<evidence type="ECO:0000259" key="10">
    <source>
        <dbReference type="Pfam" id="PF00697"/>
    </source>
</evidence>
<evidence type="ECO:0000256" key="6">
    <source>
        <dbReference type="ARBA" id="ARBA00022822"/>
    </source>
</evidence>
<dbReference type="Gene3D" id="3.20.20.70">
    <property type="entry name" value="Aldolase class I"/>
    <property type="match status" value="1"/>
</dbReference>
<comment type="caution">
    <text evidence="11">The sequence shown here is derived from an EMBL/GenBank/DDBJ whole genome shotgun (WGS) entry which is preliminary data.</text>
</comment>
<proteinExistence type="inferred from homology"/>
<keyword evidence="6 9" id="KW-0822">Tryptophan biosynthesis</keyword>
<reference evidence="12" key="1">
    <citation type="journal article" date="2019" name="Int. J. Syst. Evol. Microbiol.">
        <title>The Global Catalogue of Microorganisms (GCM) 10K type strain sequencing project: providing services to taxonomists for standard genome sequencing and annotation.</title>
        <authorList>
            <consortium name="The Broad Institute Genomics Platform"/>
            <consortium name="The Broad Institute Genome Sequencing Center for Infectious Disease"/>
            <person name="Wu L."/>
            <person name="Ma J."/>
        </authorList>
    </citation>
    <scope>NUCLEOTIDE SEQUENCE [LARGE SCALE GENOMIC DNA]</scope>
    <source>
        <strain evidence="12">CCM 8911</strain>
    </source>
</reference>
<keyword evidence="12" id="KW-1185">Reference proteome</keyword>
<dbReference type="RefSeq" id="WP_125584586.1">
    <property type="nucleotide sequence ID" value="NZ_JBHTMO010000001.1"/>
</dbReference>
<accession>A0ABW4B5G5</accession>
<evidence type="ECO:0000256" key="8">
    <source>
        <dbReference type="ARBA" id="ARBA00023235"/>
    </source>
</evidence>
<dbReference type="HAMAP" id="MF_00135">
    <property type="entry name" value="PRAI"/>
    <property type="match status" value="1"/>
</dbReference>
<evidence type="ECO:0000256" key="2">
    <source>
        <dbReference type="ARBA" id="ARBA00004664"/>
    </source>
</evidence>
<keyword evidence="5 9" id="KW-0028">Amino-acid biosynthesis</keyword>
<protein>
    <recommendedName>
        <fullName evidence="4 9">N-(5'-phosphoribosyl)anthranilate isomerase</fullName>
        <shortName evidence="9">PRAI</shortName>
        <ecNumber evidence="3 9">5.3.1.24</ecNumber>
    </recommendedName>
</protein>
<keyword evidence="8 9" id="KW-0413">Isomerase</keyword>
<comment type="similarity">
    <text evidence="9">Belongs to the TrpF family.</text>
</comment>
<dbReference type="InterPro" id="IPR001240">
    <property type="entry name" value="PRAI_dom"/>
</dbReference>
<dbReference type="EC" id="5.3.1.24" evidence="3 9"/>
<dbReference type="Pfam" id="PF00697">
    <property type="entry name" value="PRAI"/>
    <property type="match status" value="1"/>
</dbReference>
<dbReference type="InterPro" id="IPR013785">
    <property type="entry name" value="Aldolase_TIM"/>
</dbReference>
<dbReference type="GO" id="GO:0016853">
    <property type="term" value="F:isomerase activity"/>
    <property type="evidence" value="ECO:0007669"/>
    <property type="project" value="UniProtKB-KW"/>
</dbReference>
<comment type="pathway">
    <text evidence="2 9">Amino-acid biosynthesis; L-tryptophan biosynthesis; L-tryptophan from chorismate: step 3/5.</text>
</comment>
<gene>
    <name evidence="9" type="primary">trpF</name>
    <name evidence="11" type="ORF">ACFQ3L_00825</name>
</gene>
<dbReference type="PANTHER" id="PTHR42894">
    <property type="entry name" value="N-(5'-PHOSPHORIBOSYL)ANTHRANILATE ISOMERASE"/>
    <property type="match status" value="1"/>
</dbReference>
<dbReference type="CDD" id="cd00405">
    <property type="entry name" value="PRAI"/>
    <property type="match status" value="1"/>
</dbReference>
<name>A0ABW4B5G5_9LACO</name>
<organism evidence="11 12">
    <name type="scientific">Lacticaseibacillus jixianensis</name>
    <dbReference type="NCBI Taxonomy" id="2486012"/>
    <lineage>
        <taxon>Bacteria</taxon>
        <taxon>Bacillati</taxon>
        <taxon>Bacillota</taxon>
        <taxon>Bacilli</taxon>
        <taxon>Lactobacillales</taxon>
        <taxon>Lactobacillaceae</taxon>
        <taxon>Lacticaseibacillus</taxon>
    </lineage>
</organism>
<evidence type="ECO:0000256" key="1">
    <source>
        <dbReference type="ARBA" id="ARBA00001164"/>
    </source>
</evidence>
<evidence type="ECO:0000256" key="4">
    <source>
        <dbReference type="ARBA" id="ARBA00022272"/>
    </source>
</evidence>
<evidence type="ECO:0000256" key="3">
    <source>
        <dbReference type="ARBA" id="ARBA00012572"/>
    </source>
</evidence>
<evidence type="ECO:0000313" key="12">
    <source>
        <dbReference type="Proteomes" id="UP001597249"/>
    </source>
</evidence>
<evidence type="ECO:0000313" key="11">
    <source>
        <dbReference type="EMBL" id="MFD1392134.1"/>
    </source>
</evidence>
<dbReference type="Proteomes" id="UP001597249">
    <property type="component" value="Unassembled WGS sequence"/>
</dbReference>